<protein>
    <submittedName>
        <fullName evidence="7">Helicase IV</fullName>
        <ecNumber evidence="7">3.6.4.12</ecNumber>
    </submittedName>
</protein>
<evidence type="ECO:0000256" key="2">
    <source>
        <dbReference type="ARBA" id="ARBA00022801"/>
    </source>
</evidence>
<evidence type="ECO:0000256" key="3">
    <source>
        <dbReference type="ARBA" id="ARBA00022806"/>
    </source>
</evidence>
<proteinExistence type="predicted"/>
<dbReference type="Pfam" id="PF13538">
    <property type="entry name" value="UvrD_C_2"/>
    <property type="match status" value="1"/>
</dbReference>
<sequence>MQISERDWVYEKQRLEKIYKIIEANIEVMDKYLESFKGKLIATNKMMWEDTAHFTDDFDRLVETKQYLDILKNFSEKREFFNRRKAQLEKLQKSPYFARVDFLEKDHREAEEVYIGISTLFYKDDILIYDWRAPICSIFYEYEIGNASYKCPDGIIEGEILLKRQFKIYKDKIEYMFNTDVKIDDDILQEILSKNVDNKMRTIVSTIQKEQNRVIRNEESPILVVQGPAGSGKTSVALHRAAYLLYRFRDTITAKNIIIFSPNKIFSSYISNVLPELGEENIKQTSFMDFAAKFFSSDMKLESFNSQLEKLLCFRDEKKAKEIQFKSGKEFVDLMDNYIDYLQNKKMQFPDIVYKGETIVNSEEISNLYNDSYKSYPYGERLKLIRQRLFTMLEKYNDRTIRELAQKLENDPEHVGLSSGEIRYMARTIVKNETEELKSKIIEFTRYRSIDLYKMLFENDEVFSKVSKGISLPSEIDYIRKSTVNRLNNNIVSYEDIAPVIYLEYFSQVVRKSHAIKHVIIDEAQDYSPIQYKVLFKCFEKSNITILGDLNQTIHPYYNVGTFGEITGEKEPPFIVNLDKSYRSTKEISDFSQNILFKEKVYEVVSRPGEKPILIKCEDKNELIDKIIAHVKDYEEKGIKSIAIVCKTYAECKEAYSMLKGRIDVNIVGNEDSEFPEGTIIIPSYLIKGLEYDAVLVYNANYENYYLGEDRKLFYTICTRALHHLRIYFVGEPFSYLKDIRKDFYSIEK</sequence>
<feature type="binding site" evidence="5">
    <location>
        <begin position="227"/>
        <end position="234"/>
    </location>
    <ligand>
        <name>ATP</name>
        <dbReference type="ChEBI" id="CHEBI:30616"/>
    </ligand>
</feature>
<dbReference type="Pfam" id="PF00580">
    <property type="entry name" value="UvrD-helicase"/>
    <property type="match status" value="1"/>
</dbReference>
<dbReference type="AlphaFoldDB" id="A0A2K9E096"/>
<dbReference type="KEGG" id="hsc:HVS_04285"/>
<dbReference type="EMBL" id="CP025197">
    <property type="protein sequence ID" value="AUG56799.1"/>
    <property type="molecule type" value="Genomic_DNA"/>
</dbReference>
<dbReference type="GO" id="GO:0016787">
    <property type="term" value="F:hydrolase activity"/>
    <property type="evidence" value="ECO:0007669"/>
    <property type="project" value="UniProtKB-UniRule"/>
</dbReference>
<dbReference type="InterPro" id="IPR000212">
    <property type="entry name" value="DNA_helicase_UvrD/REP"/>
</dbReference>
<dbReference type="GO" id="GO:0000725">
    <property type="term" value="P:recombinational repair"/>
    <property type="evidence" value="ECO:0007669"/>
    <property type="project" value="TreeGrafter"/>
</dbReference>
<organism evidence="7 8">
    <name type="scientific">Acetivibrio saccincola</name>
    <dbReference type="NCBI Taxonomy" id="1677857"/>
    <lineage>
        <taxon>Bacteria</taxon>
        <taxon>Bacillati</taxon>
        <taxon>Bacillota</taxon>
        <taxon>Clostridia</taxon>
        <taxon>Eubacteriales</taxon>
        <taxon>Oscillospiraceae</taxon>
        <taxon>Acetivibrio</taxon>
    </lineage>
</organism>
<dbReference type="GO" id="GO:0005829">
    <property type="term" value="C:cytosol"/>
    <property type="evidence" value="ECO:0007669"/>
    <property type="project" value="TreeGrafter"/>
</dbReference>
<dbReference type="RefSeq" id="WP_101299552.1">
    <property type="nucleotide sequence ID" value="NZ_CP025197.1"/>
</dbReference>
<gene>
    <name evidence="7" type="primary">helD</name>
    <name evidence="7" type="ORF">HVS_04285</name>
</gene>
<dbReference type="InterPro" id="IPR027785">
    <property type="entry name" value="UvrD-like_helicase_C"/>
</dbReference>
<dbReference type="PANTHER" id="PTHR11070:SF17">
    <property type="entry name" value="DNA HELICASE IV"/>
    <property type="match status" value="1"/>
</dbReference>
<dbReference type="InterPro" id="IPR014016">
    <property type="entry name" value="UvrD-like_ATP-bd"/>
</dbReference>
<keyword evidence="3 5" id="KW-0347">Helicase</keyword>
<keyword evidence="8" id="KW-1185">Reference proteome</keyword>
<dbReference type="InterPro" id="IPR048228">
    <property type="entry name" value="HelD_bacillota"/>
</dbReference>
<dbReference type="SUPFAM" id="SSF52540">
    <property type="entry name" value="P-loop containing nucleoside triphosphate hydrolases"/>
    <property type="match status" value="1"/>
</dbReference>
<dbReference type="GO" id="GO:0003677">
    <property type="term" value="F:DNA binding"/>
    <property type="evidence" value="ECO:0007669"/>
    <property type="project" value="InterPro"/>
</dbReference>
<dbReference type="Gene3D" id="1.10.10.160">
    <property type="match status" value="1"/>
</dbReference>
<keyword evidence="2 5" id="KW-0378">Hydrolase</keyword>
<name>A0A2K9E096_9FIRM</name>
<dbReference type="InterPro" id="IPR013986">
    <property type="entry name" value="DExx_box_DNA_helicase_dom_sf"/>
</dbReference>
<evidence type="ECO:0000256" key="4">
    <source>
        <dbReference type="ARBA" id="ARBA00022840"/>
    </source>
</evidence>
<dbReference type="Proteomes" id="UP000233534">
    <property type="component" value="Chromosome"/>
</dbReference>
<keyword evidence="4 5" id="KW-0067">ATP-binding</keyword>
<reference evidence="7 8" key="1">
    <citation type="submission" date="2017-12" db="EMBL/GenBank/DDBJ databases">
        <title>Complete genome sequence of Herbivorax saccincola GGR1, a novel Cellulosome-producing hydrolytic bacterium in a thermophilic biogas plant, established by Illumina and Nanopore MinION sequencing.</title>
        <authorList>
            <person name="Pechtl A."/>
            <person name="Ruckert C."/>
            <person name="Koeck D.E."/>
            <person name="Maus I."/>
            <person name="Winkler A."/>
            <person name="Kalinowski J."/>
            <person name="Puhler A."/>
            <person name="Schwarz W.W."/>
            <person name="Zverlov V.V."/>
            <person name="Schluter A."/>
            <person name="Liebl W."/>
        </authorList>
    </citation>
    <scope>NUCLEOTIDE SEQUENCE [LARGE SCALE GENOMIC DNA]</scope>
    <source>
        <strain evidence="8">SR1</strain>
    </source>
</reference>
<evidence type="ECO:0000313" key="7">
    <source>
        <dbReference type="EMBL" id="AUG56799.1"/>
    </source>
</evidence>
<evidence type="ECO:0000256" key="5">
    <source>
        <dbReference type="PROSITE-ProRule" id="PRU00560"/>
    </source>
</evidence>
<feature type="domain" description="UvrD-like helicase ATP-binding" evidence="6">
    <location>
        <begin position="206"/>
        <end position="585"/>
    </location>
</feature>
<dbReference type="InterPro" id="IPR027417">
    <property type="entry name" value="P-loop_NTPase"/>
</dbReference>
<dbReference type="GO" id="GO:0043138">
    <property type="term" value="F:3'-5' DNA helicase activity"/>
    <property type="evidence" value="ECO:0007669"/>
    <property type="project" value="TreeGrafter"/>
</dbReference>
<dbReference type="PROSITE" id="PS51198">
    <property type="entry name" value="UVRD_HELICASE_ATP_BIND"/>
    <property type="match status" value="1"/>
</dbReference>
<dbReference type="PANTHER" id="PTHR11070">
    <property type="entry name" value="UVRD / RECB / PCRA DNA HELICASE FAMILY MEMBER"/>
    <property type="match status" value="1"/>
</dbReference>
<dbReference type="EC" id="3.6.4.12" evidence="7"/>
<evidence type="ECO:0000259" key="6">
    <source>
        <dbReference type="PROSITE" id="PS51198"/>
    </source>
</evidence>
<evidence type="ECO:0000256" key="1">
    <source>
        <dbReference type="ARBA" id="ARBA00022741"/>
    </source>
</evidence>
<accession>A0A2K9E096</accession>
<evidence type="ECO:0000313" key="8">
    <source>
        <dbReference type="Proteomes" id="UP000233534"/>
    </source>
</evidence>
<keyword evidence="1 5" id="KW-0547">Nucleotide-binding</keyword>
<dbReference type="NCBIfam" id="NF041464">
    <property type="entry name" value="HelD_BACSU"/>
    <property type="match status" value="1"/>
</dbReference>
<dbReference type="Gene3D" id="3.40.50.300">
    <property type="entry name" value="P-loop containing nucleotide triphosphate hydrolases"/>
    <property type="match status" value="3"/>
</dbReference>
<dbReference type="GO" id="GO:0005524">
    <property type="term" value="F:ATP binding"/>
    <property type="evidence" value="ECO:0007669"/>
    <property type="project" value="UniProtKB-UniRule"/>
</dbReference>